<dbReference type="FunFam" id="3.30.70.100:FF:000001">
    <property type="entry name" value="ATPase copper transporting beta"/>
    <property type="match status" value="1"/>
</dbReference>
<dbReference type="PROSITE" id="PS50846">
    <property type="entry name" value="HMA_2"/>
    <property type="match status" value="2"/>
</dbReference>
<dbReference type="NCBIfam" id="TIGR00003">
    <property type="entry name" value="copper ion binding protein"/>
    <property type="match status" value="2"/>
</dbReference>
<dbReference type="PANTHER" id="PTHR46594">
    <property type="entry name" value="P-TYPE CATION-TRANSPORTING ATPASE"/>
    <property type="match status" value="1"/>
</dbReference>
<dbReference type="CDD" id="cd00371">
    <property type="entry name" value="HMA"/>
    <property type="match status" value="2"/>
</dbReference>
<proteinExistence type="predicted"/>
<keyword evidence="6" id="KW-1185">Reference proteome</keyword>
<dbReference type="InterPro" id="IPR036163">
    <property type="entry name" value="HMA_dom_sf"/>
</dbReference>
<evidence type="ECO:0000259" key="4">
    <source>
        <dbReference type="PROSITE" id="PS50846"/>
    </source>
</evidence>
<evidence type="ECO:0000313" key="6">
    <source>
        <dbReference type="Proteomes" id="UP000317835"/>
    </source>
</evidence>
<dbReference type="SUPFAM" id="SSF55008">
    <property type="entry name" value="HMA, heavy metal-associated domain"/>
    <property type="match status" value="2"/>
</dbReference>
<dbReference type="Pfam" id="PF00403">
    <property type="entry name" value="HMA"/>
    <property type="match status" value="2"/>
</dbReference>
<keyword evidence="2" id="KW-0186">Copper</keyword>
<feature type="region of interest" description="Disordered" evidence="3">
    <location>
        <begin position="89"/>
        <end position="127"/>
    </location>
</feature>
<dbReference type="FunFam" id="3.30.70.100:FF:000005">
    <property type="entry name" value="Copper-exporting P-type ATPase A"/>
    <property type="match status" value="1"/>
</dbReference>
<organism evidence="5 6">
    <name type="scientific">Tautonia plasticadhaerens</name>
    <dbReference type="NCBI Taxonomy" id="2527974"/>
    <lineage>
        <taxon>Bacteria</taxon>
        <taxon>Pseudomonadati</taxon>
        <taxon>Planctomycetota</taxon>
        <taxon>Planctomycetia</taxon>
        <taxon>Isosphaerales</taxon>
        <taxon>Isosphaeraceae</taxon>
        <taxon>Tautonia</taxon>
    </lineage>
</organism>
<feature type="compositionally biased region" description="Basic and acidic residues" evidence="3">
    <location>
        <begin position="231"/>
        <end position="241"/>
    </location>
</feature>
<name>A0A518GXY7_9BACT</name>
<dbReference type="Gene3D" id="3.30.70.100">
    <property type="match status" value="2"/>
</dbReference>
<gene>
    <name evidence="5" type="primary">copA_2</name>
    <name evidence="5" type="ORF">ElP_12940</name>
</gene>
<evidence type="ECO:0000256" key="3">
    <source>
        <dbReference type="SAM" id="MobiDB-lite"/>
    </source>
</evidence>
<dbReference type="PROSITE" id="PS01047">
    <property type="entry name" value="HMA_1"/>
    <property type="match status" value="2"/>
</dbReference>
<feature type="domain" description="HMA" evidence="4">
    <location>
        <begin position="22"/>
        <end position="88"/>
    </location>
</feature>
<sequence>MFEGRARSGQCPGELMTETDGKLVRLTVAGMTCDHCVRAVRKAIESVPGVRSASVDLASGRAEARVIPGWVDEQGLRASVAQAGYEASIEPASGEVAAADPTGDGDSADPEADPDGPSPPPAESRPADLVTIGAAPGLGRLPEPPACGSSQAVEFSITGMHCASCVSRVEHALSGVPGVNDAWVNLATERARIVVDRDRFDQAALERVVSAAGYGVKPTRPDDDPSLAAEAMRRDREERVS</sequence>
<dbReference type="OrthoDB" id="9813965at2"/>
<dbReference type="GO" id="GO:0005507">
    <property type="term" value="F:copper ion binding"/>
    <property type="evidence" value="ECO:0007669"/>
    <property type="project" value="InterPro"/>
</dbReference>
<feature type="domain" description="HMA" evidence="4">
    <location>
        <begin position="151"/>
        <end position="217"/>
    </location>
</feature>
<dbReference type="PANTHER" id="PTHR46594:SF4">
    <property type="entry name" value="P-TYPE CATION-TRANSPORTING ATPASE"/>
    <property type="match status" value="1"/>
</dbReference>
<accession>A0A518GXY7</accession>
<feature type="region of interest" description="Disordered" evidence="3">
    <location>
        <begin position="214"/>
        <end position="241"/>
    </location>
</feature>
<dbReference type="InterPro" id="IPR006122">
    <property type="entry name" value="HMA_Cu_ion-bd"/>
</dbReference>
<dbReference type="AlphaFoldDB" id="A0A518GXY7"/>
<reference evidence="5 6" key="1">
    <citation type="submission" date="2019-02" db="EMBL/GenBank/DDBJ databases">
        <title>Deep-cultivation of Planctomycetes and their phenomic and genomic characterization uncovers novel biology.</title>
        <authorList>
            <person name="Wiegand S."/>
            <person name="Jogler M."/>
            <person name="Boedeker C."/>
            <person name="Pinto D."/>
            <person name="Vollmers J."/>
            <person name="Rivas-Marin E."/>
            <person name="Kohn T."/>
            <person name="Peeters S.H."/>
            <person name="Heuer A."/>
            <person name="Rast P."/>
            <person name="Oberbeckmann S."/>
            <person name="Bunk B."/>
            <person name="Jeske O."/>
            <person name="Meyerdierks A."/>
            <person name="Storesund J.E."/>
            <person name="Kallscheuer N."/>
            <person name="Luecker S."/>
            <person name="Lage O.M."/>
            <person name="Pohl T."/>
            <person name="Merkel B.J."/>
            <person name="Hornburger P."/>
            <person name="Mueller R.-W."/>
            <person name="Bruemmer F."/>
            <person name="Labrenz M."/>
            <person name="Spormann A.M."/>
            <person name="Op den Camp H."/>
            <person name="Overmann J."/>
            <person name="Amann R."/>
            <person name="Jetten M.S.M."/>
            <person name="Mascher T."/>
            <person name="Medema M.H."/>
            <person name="Devos D.P."/>
            <person name="Kaster A.-K."/>
            <person name="Ovreas L."/>
            <person name="Rohde M."/>
            <person name="Galperin M.Y."/>
            <person name="Jogler C."/>
        </authorList>
    </citation>
    <scope>NUCLEOTIDE SEQUENCE [LARGE SCALE GENOMIC DNA]</scope>
    <source>
        <strain evidence="5 6">ElP</strain>
    </source>
</reference>
<dbReference type="InterPro" id="IPR006121">
    <property type="entry name" value="HMA_dom"/>
</dbReference>
<evidence type="ECO:0000256" key="2">
    <source>
        <dbReference type="ARBA" id="ARBA00023008"/>
    </source>
</evidence>
<dbReference type="Proteomes" id="UP000317835">
    <property type="component" value="Chromosome"/>
</dbReference>
<dbReference type="InterPro" id="IPR017969">
    <property type="entry name" value="Heavy-metal-associated_CS"/>
</dbReference>
<protein>
    <submittedName>
        <fullName evidence="5">Copper-exporting P-type ATPase A</fullName>
    </submittedName>
</protein>
<evidence type="ECO:0000256" key="1">
    <source>
        <dbReference type="ARBA" id="ARBA00022723"/>
    </source>
</evidence>
<keyword evidence="1" id="KW-0479">Metal-binding</keyword>
<dbReference type="KEGG" id="tpla:ElP_12940"/>
<dbReference type="EMBL" id="CP036426">
    <property type="protein sequence ID" value="QDV33423.1"/>
    <property type="molecule type" value="Genomic_DNA"/>
</dbReference>
<evidence type="ECO:0000313" key="5">
    <source>
        <dbReference type="EMBL" id="QDV33423.1"/>
    </source>
</evidence>